<organism evidence="1 2">
    <name type="scientific">Aegilops tauschii subsp. strangulata</name>
    <name type="common">Goatgrass</name>
    <dbReference type="NCBI Taxonomy" id="200361"/>
    <lineage>
        <taxon>Eukaryota</taxon>
        <taxon>Viridiplantae</taxon>
        <taxon>Streptophyta</taxon>
        <taxon>Embryophyta</taxon>
        <taxon>Tracheophyta</taxon>
        <taxon>Spermatophyta</taxon>
        <taxon>Magnoliopsida</taxon>
        <taxon>Liliopsida</taxon>
        <taxon>Poales</taxon>
        <taxon>Poaceae</taxon>
        <taxon>BOP clade</taxon>
        <taxon>Pooideae</taxon>
        <taxon>Triticodae</taxon>
        <taxon>Triticeae</taxon>
        <taxon>Triticinae</taxon>
        <taxon>Aegilops</taxon>
    </lineage>
</organism>
<dbReference type="Gramene" id="AET5Gv20120700.4">
    <property type="protein sequence ID" value="AET5Gv20120700.4"/>
    <property type="gene ID" value="AET5Gv20120700"/>
</dbReference>
<reference evidence="1" key="3">
    <citation type="journal article" date="2017" name="Nature">
        <title>Genome sequence of the progenitor of the wheat D genome Aegilops tauschii.</title>
        <authorList>
            <person name="Luo M.C."/>
            <person name="Gu Y.Q."/>
            <person name="Puiu D."/>
            <person name="Wang H."/>
            <person name="Twardziok S.O."/>
            <person name="Deal K.R."/>
            <person name="Huo N."/>
            <person name="Zhu T."/>
            <person name="Wang L."/>
            <person name="Wang Y."/>
            <person name="McGuire P.E."/>
            <person name="Liu S."/>
            <person name="Long H."/>
            <person name="Ramasamy R.K."/>
            <person name="Rodriguez J.C."/>
            <person name="Van S.L."/>
            <person name="Yuan L."/>
            <person name="Wang Z."/>
            <person name="Xia Z."/>
            <person name="Xiao L."/>
            <person name="Anderson O.D."/>
            <person name="Ouyang S."/>
            <person name="Liang Y."/>
            <person name="Zimin A.V."/>
            <person name="Pertea G."/>
            <person name="Qi P."/>
            <person name="Bennetzen J.L."/>
            <person name="Dai X."/>
            <person name="Dawson M.W."/>
            <person name="Muller H.G."/>
            <person name="Kugler K."/>
            <person name="Rivarola-Duarte L."/>
            <person name="Spannagl M."/>
            <person name="Mayer K.F.X."/>
            <person name="Lu F.H."/>
            <person name="Bevan M.W."/>
            <person name="Leroy P."/>
            <person name="Li P."/>
            <person name="You F.M."/>
            <person name="Sun Q."/>
            <person name="Liu Z."/>
            <person name="Lyons E."/>
            <person name="Wicker T."/>
            <person name="Salzberg S.L."/>
            <person name="Devos K.M."/>
            <person name="Dvorak J."/>
        </authorList>
    </citation>
    <scope>NUCLEOTIDE SEQUENCE [LARGE SCALE GENOMIC DNA]</scope>
    <source>
        <strain evidence="1">cv. AL8/78</strain>
    </source>
</reference>
<reference evidence="2" key="2">
    <citation type="journal article" date="2017" name="Nat. Plants">
        <title>The Aegilops tauschii genome reveals multiple impacts of transposons.</title>
        <authorList>
            <person name="Zhao G."/>
            <person name="Zou C."/>
            <person name="Li K."/>
            <person name="Wang K."/>
            <person name="Li T."/>
            <person name="Gao L."/>
            <person name="Zhang X."/>
            <person name="Wang H."/>
            <person name="Yang Z."/>
            <person name="Liu X."/>
            <person name="Jiang W."/>
            <person name="Mao L."/>
            <person name="Kong X."/>
            <person name="Jiao Y."/>
            <person name="Jia J."/>
        </authorList>
    </citation>
    <scope>NUCLEOTIDE SEQUENCE [LARGE SCALE GENOMIC DNA]</scope>
    <source>
        <strain evidence="2">cv. AL8/78</strain>
    </source>
</reference>
<protein>
    <submittedName>
        <fullName evidence="1">Uncharacterized protein</fullName>
    </submittedName>
</protein>
<keyword evidence="2" id="KW-1185">Reference proteome</keyword>
<evidence type="ECO:0000313" key="1">
    <source>
        <dbReference type="EnsemblPlants" id="AET5Gv20120700.4"/>
    </source>
</evidence>
<dbReference type="Proteomes" id="UP000015105">
    <property type="component" value="Chromosome 5D"/>
</dbReference>
<proteinExistence type="predicted"/>
<reference evidence="2" key="1">
    <citation type="journal article" date="2014" name="Science">
        <title>Ancient hybridizations among the ancestral genomes of bread wheat.</title>
        <authorList>
            <consortium name="International Wheat Genome Sequencing Consortium,"/>
            <person name="Marcussen T."/>
            <person name="Sandve S.R."/>
            <person name="Heier L."/>
            <person name="Spannagl M."/>
            <person name="Pfeifer M."/>
            <person name="Jakobsen K.S."/>
            <person name="Wulff B.B."/>
            <person name="Steuernagel B."/>
            <person name="Mayer K.F."/>
            <person name="Olsen O.A."/>
        </authorList>
    </citation>
    <scope>NUCLEOTIDE SEQUENCE [LARGE SCALE GENOMIC DNA]</scope>
    <source>
        <strain evidence="2">cv. AL8/78</strain>
    </source>
</reference>
<dbReference type="AlphaFoldDB" id="A0A453JMH5"/>
<evidence type="ECO:0000313" key="2">
    <source>
        <dbReference type="Proteomes" id="UP000015105"/>
    </source>
</evidence>
<name>A0A453JMH5_AEGTS</name>
<reference evidence="1" key="5">
    <citation type="journal article" date="2021" name="G3 (Bethesda)">
        <title>Aegilops tauschii genome assembly Aet v5.0 features greater sequence contiguity and improved annotation.</title>
        <authorList>
            <person name="Wang L."/>
            <person name="Zhu T."/>
            <person name="Rodriguez J.C."/>
            <person name="Deal K.R."/>
            <person name="Dubcovsky J."/>
            <person name="McGuire P.E."/>
            <person name="Lux T."/>
            <person name="Spannagl M."/>
            <person name="Mayer K.F.X."/>
            <person name="Baldrich P."/>
            <person name="Meyers B.C."/>
            <person name="Huo N."/>
            <person name="Gu Y.Q."/>
            <person name="Zhou H."/>
            <person name="Devos K.M."/>
            <person name="Bennetzen J.L."/>
            <person name="Unver T."/>
            <person name="Budak H."/>
            <person name="Gulick P.J."/>
            <person name="Galiba G."/>
            <person name="Kalapos B."/>
            <person name="Nelson D.R."/>
            <person name="Li P."/>
            <person name="You F.M."/>
            <person name="Luo M.C."/>
            <person name="Dvorak J."/>
        </authorList>
    </citation>
    <scope>NUCLEOTIDE SEQUENCE [LARGE SCALE GENOMIC DNA]</scope>
    <source>
        <strain evidence="1">cv. AL8/78</strain>
    </source>
</reference>
<dbReference type="EnsemblPlants" id="AET5Gv20120700.4">
    <property type="protein sequence ID" value="AET5Gv20120700.4"/>
    <property type="gene ID" value="AET5Gv20120700"/>
</dbReference>
<reference evidence="1" key="4">
    <citation type="submission" date="2019-03" db="UniProtKB">
        <authorList>
            <consortium name="EnsemblPlants"/>
        </authorList>
    </citation>
    <scope>IDENTIFICATION</scope>
</reference>
<accession>A0A453JMH5</accession>
<sequence>MFVRLLLFKGPPIQMLHILLLLCTKRWGSLMLTFIRPIVGPVLLLSLTVRASKPALEFLDSQREMTISRAALLEMTSWQH</sequence>